<name>E3MNI8_CAERE</name>
<gene>
    <name evidence="3" type="ORF">CRE_05875</name>
</gene>
<accession>E3MNI8</accession>
<dbReference type="PANTHER" id="PTHR34005:SF1">
    <property type="entry name" value="PROTEIN CBG15054"/>
    <property type="match status" value="1"/>
</dbReference>
<dbReference type="Proteomes" id="UP000008281">
    <property type="component" value="Unassembled WGS sequence"/>
</dbReference>
<dbReference type="EMBL" id="DS268460">
    <property type="protein sequence ID" value="EFP06162.1"/>
    <property type="molecule type" value="Genomic_DNA"/>
</dbReference>
<organism evidence="4">
    <name type="scientific">Caenorhabditis remanei</name>
    <name type="common">Caenorhabditis vulgaris</name>
    <dbReference type="NCBI Taxonomy" id="31234"/>
    <lineage>
        <taxon>Eukaryota</taxon>
        <taxon>Metazoa</taxon>
        <taxon>Ecdysozoa</taxon>
        <taxon>Nematoda</taxon>
        <taxon>Chromadorea</taxon>
        <taxon>Rhabditida</taxon>
        <taxon>Rhabditina</taxon>
        <taxon>Rhabditomorpha</taxon>
        <taxon>Rhabditoidea</taxon>
        <taxon>Rhabditidae</taxon>
        <taxon>Peloderinae</taxon>
        <taxon>Caenorhabditis</taxon>
    </lineage>
</organism>
<dbReference type="PANTHER" id="PTHR34005">
    <property type="entry name" value="PROTEIN CBG15054-RELATED"/>
    <property type="match status" value="1"/>
</dbReference>
<dbReference type="HOGENOM" id="CLU_934612_0_0_1"/>
<keyword evidence="4" id="KW-1185">Reference proteome</keyword>
<feature type="region of interest" description="Disordered" evidence="1">
    <location>
        <begin position="222"/>
        <end position="252"/>
    </location>
</feature>
<protein>
    <submittedName>
        <fullName evidence="3">Uncharacterized protein</fullName>
    </submittedName>
</protein>
<evidence type="ECO:0000313" key="4">
    <source>
        <dbReference type="Proteomes" id="UP000008281"/>
    </source>
</evidence>
<keyword evidence="2" id="KW-0732">Signal</keyword>
<feature type="chain" id="PRO_5003176054" evidence="2">
    <location>
        <begin position="19"/>
        <end position="298"/>
    </location>
</feature>
<dbReference type="OMA" id="MGNIHEN"/>
<evidence type="ECO:0000256" key="2">
    <source>
        <dbReference type="SAM" id="SignalP"/>
    </source>
</evidence>
<evidence type="ECO:0000313" key="3">
    <source>
        <dbReference type="EMBL" id="EFP06162.1"/>
    </source>
</evidence>
<dbReference type="AlphaFoldDB" id="E3MNI8"/>
<feature type="compositionally biased region" description="Pro residues" evidence="1">
    <location>
        <begin position="225"/>
        <end position="249"/>
    </location>
</feature>
<reference evidence="3" key="1">
    <citation type="submission" date="2007-07" db="EMBL/GenBank/DDBJ databases">
        <title>PCAP assembly of the Caenorhabditis remanei genome.</title>
        <authorList>
            <consortium name="The Caenorhabditis remanei Sequencing Consortium"/>
            <person name="Wilson R.K."/>
        </authorList>
    </citation>
    <scope>NUCLEOTIDE SEQUENCE [LARGE SCALE GENOMIC DNA]</scope>
    <source>
        <strain evidence="3">PB4641</strain>
    </source>
</reference>
<proteinExistence type="predicted"/>
<feature type="signal peptide" evidence="2">
    <location>
        <begin position="1"/>
        <end position="18"/>
    </location>
</feature>
<dbReference type="InParanoid" id="E3MNI8"/>
<evidence type="ECO:0000256" key="1">
    <source>
        <dbReference type="SAM" id="MobiDB-lite"/>
    </source>
</evidence>
<dbReference type="eggNOG" id="ENOG502TIT5">
    <property type="taxonomic scope" value="Eukaryota"/>
</dbReference>
<sequence>MKMLLIISLTFMLITVQSAPNFNKLSWAENEKRLKECGKRRPLPPLRNDSIQFPNGTTGYINNDKNYLLGDCKNSVTPLNGIIIVELKQDVPLVPACLADNETFKNNRTSWLKYKTEDMGNIHENLTESMGNLTQLTNDSNGEYLWEPRATKPLTAQQKKALERNGISIPVIVGQNNRETVFGMGYDYSTTPPGVNKVLAVQSFQNKTTAFCKLLGICERGAHPTDPPTTPTTPTTTEPPPPPTTPTTRPPSTTYYVPAIQEDEEMSSFEIPYDRKVVKGGSAKIQIIWILLIAFVCY</sequence>